<proteinExistence type="predicted"/>
<dbReference type="AlphaFoldDB" id="A0A4R8GYT8"/>
<dbReference type="RefSeq" id="WP_134116281.1">
    <property type="nucleotide sequence ID" value="NZ_SOEG01000010.1"/>
</dbReference>
<evidence type="ECO:0000256" key="1">
    <source>
        <dbReference type="SAM" id="Coils"/>
    </source>
</evidence>
<feature type="coiled-coil region" evidence="1">
    <location>
        <begin position="217"/>
        <end position="248"/>
    </location>
</feature>
<comment type="caution">
    <text evidence="2">The sequence shown here is derived from an EMBL/GenBank/DDBJ whole genome shotgun (WGS) entry which is preliminary data.</text>
</comment>
<protein>
    <submittedName>
        <fullName evidence="2">Uncharacterized protein DUF721</fullName>
    </submittedName>
</protein>
<dbReference type="InterPro" id="IPR007922">
    <property type="entry name" value="DciA-like"/>
</dbReference>
<evidence type="ECO:0000313" key="2">
    <source>
        <dbReference type="EMBL" id="TDX51764.1"/>
    </source>
</evidence>
<accession>A0A4R8GYT8</accession>
<dbReference type="STRING" id="926561.GCA_000379025_02235"/>
<keyword evidence="3" id="KW-1185">Reference proteome</keyword>
<reference evidence="2 3" key="1">
    <citation type="submission" date="2019-03" db="EMBL/GenBank/DDBJ databases">
        <title>Subsurface microbial communities from deep shales in Ohio and West Virginia, USA.</title>
        <authorList>
            <person name="Wrighton K."/>
        </authorList>
    </citation>
    <scope>NUCLEOTIDE SEQUENCE [LARGE SCALE GENOMIC DNA]</scope>
    <source>
        <strain evidence="2 3">MSL 6dP</strain>
    </source>
</reference>
<dbReference type="PANTHER" id="PTHR36456:SF1">
    <property type="entry name" value="UPF0232 PROTEIN SCO3875"/>
    <property type="match status" value="1"/>
</dbReference>
<gene>
    <name evidence="2" type="ORF">C7959_1108</name>
</gene>
<dbReference type="Pfam" id="PF05258">
    <property type="entry name" value="DciA"/>
    <property type="match status" value="1"/>
</dbReference>
<evidence type="ECO:0000313" key="3">
    <source>
        <dbReference type="Proteomes" id="UP000295832"/>
    </source>
</evidence>
<keyword evidence="1" id="KW-0175">Coiled coil</keyword>
<dbReference type="EMBL" id="SOEG01000010">
    <property type="protein sequence ID" value="TDX51764.1"/>
    <property type="molecule type" value="Genomic_DNA"/>
</dbReference>
<name>A0A4R8GYT8_9FIRM</name>
<organism evidence="2 3">
    <name type="scientific">Orenia marismortui</name>
    <dbReference type="NCBI Taxonomy" id="46469"/>
    <lineage>
        <taxon>Bacteria</taxon>
        <taxon>Bacillati</taxon>
        <taxon>Bacillota</taxon>
        <taxon>Clostridia</taxon>
        <taxon>Halanaerobiales</taxon>
        <taxon>Halobacteroidaceae</taxon>
        <taxon>Orenia</taxon>
    </lineage>
</organism>
<dbReference type="PANTHER" id="PTHR36456">
    <property type="entry name" value="UPF0232 PROTEIN SCO3875"/>
    <property type="match status" value="1"/>
</dbReference>
<sequence length="291" mass="34207">MADLINEILNKTLNKLGISKKIEEKRILDLWSKITGNEIKKHTEAKYINQGILFITVDNPVWSHQLLFMKKDLINKINKELNKKLVKDIRFQSGKIKSKIIEEIGEDKKSYVNIELNNSDIREVEDTSNLITDPELKEKFSKLLETQKRIKKWKEINKWVPCPQCSVLISPEEEKCSICQVKENNIKLDMSKLEEVLINTPWLSYNEILNIFPNLLEEDLERIKNKLIKNMKNKLDRVITEAMKKEIDTNEAKVLIQNYVMLETGVHPERLNDRLIKKVIGDNYMKVYKCL</sequence>
<dbReference type="Proteomes" id="UP000295832">
    <property type="component" value="Unassembled WGS sequence"/>
</dbReference>